<evidence type="ECO:0000313" key="5">
    <source>
        <dbReference type="Proteomes" id="UP001519332"/>
    </source>
</evidence>
<proteinExistence type="inferred from homology"/>
<organism evidence="4 5">
    <name type="scientific">Kibdelosporangium banguiense</name>
    <dbReference type="NCBI Taxonomy" id="1365924"/>
    <lineage>
        <taxon>Bacteria</taxon>
        <taxon>Bacillati</taxon>
        <taxon>Actinomycetota</taxon>
        <taxon>Actinomycetes</taxon>
        <taxon>Pseudonocardiales</taxon>
        <taxon>Pseudonocardiaceae</taxon>
        <taxon>Kibdelosporangium</taxon>
    </lineage>
</organism>
<dbReference type="Proteomes" id="UP001519332">
    <property type="component" value="Unassembled WGS sequence"/>
</dbReference>
<evidence type="ECO:0000259" key="3">
    <source>
        <dbReference type="Pfam" id="PF03816"/>
    </source>
</evidence>
<dbReference type="InterPro" id="IPR050922">
    <property type="entry name" value="LytR/CpsA/Psr_CW_biosynth"/>
</dbReference>
<dbReference type="Gene3D" id="3.40.630.190">
    <property type="entry name" value="LCP protein"/>
    <property type="match status" value="1"/>
</dbReference>
<dbReference type="PANTHER" id="PTHR33392:SF6">
    <property type="entry name" value="POLYISOPRENYL-TEICHOIC ACID--PEPTIDOGLYCAN TEICHOIC ACID TRANSFERASE TAGU"/>
    <property type="match status" value="1"/>
</dbReference>
<accession>A0ABS4TZK3</accession>
<feature type="domain" description="Cell envelope-related transcriptional attenuator" evidence="3">
    <location>
        <begin position="95"/>
        <end position="248"/>
    </location>
</feature>
<keyword evidence="5" id="KW-1185">Reference proteome</keyword>
<dbReference type="Pfam" id="PF03816">
    <property type="entry name" value="LytR_cpsA_psr"/>
    <property type="match status" value="1"/>
</dbReference>
<comment type="caution">
    <text evidence="4">The sequence shown here is derived from an EMBL/GenBank/DDBJ whole genome shotgun (WGS) entry which is preliminary data.</text>
</comment>
<evidence type="ECO:0000256" key="1">
    <source>
        <dbReference type="ARBA" id="ARBA00006068"/>
    </source>
</evidence>
<dbReference type="EMBL" id="JAGINW010000001">
    <property type="protein sequence ID" value="MBP2329832.1"/>
    <property type="molecule type" value="Genomic_DNA"/>
</dbReference>
<evidence type="ECO:0000256" key="2">
    <source>
        <dbReference type="SAM" id="Phobius"/>
    </source>
</evidence>
<keyword evidence="2" id="KW-1133">Transmembrane helix</keyword>
<gene>
    <name evidence="4" type="ORF">JOF56_010217</name>
</gene>
<dbReference type="RefSeq" id="WP_209646530.1">
    <property type="nucleotide sequence ID" value="NZ_JAGINW010000001.1"/>
</dbReference>
<feature type="transmembrane region" description="Helical" evidence="2">
    <location>
        <begin position="39"/>
        <end position="62"/>
    </location>
</feature>
<keyword evidence="2" id="KW-0472">Membrane</keyword>
<name>A0ABS4TZK3_9PSEU</name>
<reference evidence="4 5" key="1">
    <citation type="submission" date="2021-03" db="EMBL/GenBank/DDBJ databases">
        <title>Sequencing the genomes of 1000 actinobacteria strains.</title>
        <authorList>
            <person name="Klenk H.-P."/>
        </authorList>
    </citation>
    <scope>NUCLEOTIDE SEQUENCE [LARGE SCALE GENOMIC DNA]</scope>
    <source>
        <strain evidence="4 5">DSM 46670</strain>
    </source>
</reference>
<comment type="similarity">
    <text evidence="1">Belongs to the LytR/CpsA/Psr (LCP) family.</text>
</comment>
<sequence length="346" mass="35868">MNEEVLIRQAITAEAEQRVDPGIVRANLREGRNPKRNRTMLVAVAGFAVAAAVVAVVVPLAASRDEVPPAGSAASAPGTTDDQNILLVGTDGTNRTDAVVLARLGADGSFRGVSLPRDTKVSTGARLNSVYLDAFTAAQRAGTDPVAAGAEKLMTTVKDLTGVQPAHYVILDMAGFGELSDAVGGVEVCLTAPLTDRIDKQLVFPAGPQTLAGDRALAFIRNRTTENGDLDRLRRQQVFLQGLLSKVSALPADPARLARLVAVVKSKVVADQGLDIAGLAQRLTAKSSMAFVTIPVVNSVTTDNMLTADPATAHSFTANFLAGTPAAPPPSAVITGPSPQGPPCVR</sequence>
<evidence type="ECO:0000313" key="4">
    <source>
        <dbReference type="EMBL" id="MBP2329832.1"/>
    </source>
</evidence>
<dbReference type="InterPro" id="IPR004474">
    <property type="entry name" value="LytR_CpsA_psr"/>
</dbReference>
<dbReference type="NCBIfam" id="TIGR00350">
    <property type="entry name" value="lytR_cpsA_psr"/>
    <property type="match status" value="1"/>
</dbReference>
<keyword evidence="2" id="KW-0812">Transmembrane</keyword>
<dbReference type="PANTHER" id="PTHR33392">
    <property type="entry name" value="POLYISOPRENYL-TEICHOIC ACID--PEPTIDOGLYCAN TEICHOIC ACID TRANSFERASE TAGU"/>
    <property type="match status" value="1"/>
</dbReference>
<protein>
    <submittedName>
        <fullName evidence="4">LCP family protein required for cell wall assembly</fullName>
    </submittedName>
</protein>